<proteinExistence type="predicted"/>
<organism evidence="2">
    <name type="scientific">Thermomicrobium roseum</name>
    <dbReference type="NCBI Taxonomy" id="500"/>
    <lineage>
        <taxon>Bacteria</taxon>
        <taxon>Pseudomonadati</taxon>
        <taxon>Thermomicrobiota</taxon>
        <taxon>Thermomicrobia</taxon>
        <taxon>Thermomicrobiales</taxon>
        <taxon>Thermomicrobiaceae</taxon>
        <taxon>Thermomicrobium</taxon>
    </lineage>
</organism>
<feature type="domain" description="UGSC-like" evidence="1">
    <location>
        <begin position="1"/>
        <end position="71"/>
    </location>
</feature>
<dbReference type="Pfam" id="PF24696">
    <property type="entry name" value="UGSC"/>
    <property type="match status" value="1"/>
</dbReference>
<name>A0A7C2B463_THERO</name>
<sequence>MADAIRFEEQGVPAAAIITDAFRTTADAMAQTQGMPGYPYAVIPHPVSSLSPEEVRQRAEQVLPEVLRLLGIEEGVEEAEDERAADS</sequence>
<evidence type="ECO:0000259" key="1">
    <source>
        <dbReference type="Pfam" id="PF24696"/>
    </source>
</evidence>
<accession>A0A7C2B463</accession>
<dbReference type="AlphaFoldDB" id="A0A7C2B463"/>
<evidence type="ECO:0000313" key="2">
    <source>
        <dbReference type="EMBL" id="HEF64584.1"/>
    </source>
</evidence>
<protein>
    <recommendedName>
        <fullName evidence="1">UGSC-like domain-containing protein</fullName>
    </recommendedName>
</protein>
<dbReference type="InterPro" id="IPR057767">
    <property type="entry name" value="UGSC-like_dom"/>
</dbReference>
<reference evidence="2" key="1">
    <citation type="journal article" date="2020" name="mSystems">
        <title>Genome- and Community-Level Interaction Insights into Carbon Utilization and Element Cycling Functions of Hydrothermarchaeota in Hydrothermal Sediment.</title>
        <authorList>
            <person name="Zhou Z."/>
            <person name="Liu Y."/>
            <person name="Xu W."/>
            <person name="Pan J."/>
            <person name="Luo Z.H."/>
            <person name="Li M."/>
        </authorList>
    </citation>
    <scope>NUCLEOTIDE SEQUENCE [LARGE SCALE GENOMIC DNA]</scope>
    <source>
        <strain evidence="2">SpSt-222</strain>
    </source>
</reference>
<comment type="caution">
    <text evidence="2">The sequence shown here is derived from an EMBL/GenBank/DDBJ whole genome shotgun (WGS) entry which is preliminary data.</text>
</comment>
<dbReference type="EMBL" id="DSJL01000007">
    <property type="protein sequence ID" value="HEF64584.1"/>
    <property type="molecule type" value="Genomic_DNA"/>
</dbReference>
<gene>
    <name evidence="2" type="ORF">ENP47_03105</name>
</gene>